<dbReference type="EMBL" id="JAQGDS010000011">
    <property type="protein sequence ID" value="KAJ6256923.1"/>
    <property type="molecule type" value="Genomic_DNA"/>
</dbReference>
<gene>
    <name evidence="3" type="ORF">Dda_7806</name>
</gene>
<feature type="chain" id="PRO_5042183123" evidence="2">
    <location>
        <begin position="25"/>
        <end position="295"/>
    </location>
</feature>
<protein>
    <submittedName>
        <fullName evidence="3">Uncharacterized protein</fullName>
    </submittedName>
</protein>
<feature type="signal peptide" evidence="2">
    <location>
        <begin position="1"/>
        <end position="24"/>
    </location>
</feature>
<accession>A0AAD6IQX1</accession>
<evidence type="ECO:0000313" key="3">
    <source>
        <dbReference type="EMBL" id="KAJ6256923.1"/>
    </source>
</evidence>
<comment type="caution">
    <text evidence="3">The sequence shown here is derived from an EMBL/GenBank/DDBJ whole genome shotgun (WGS) entry which is preliminary data.</text>
</comment>
<feature type="region of interest" description="Disordered" evidence="1">
    <location>
        <begin position="257"/>
        <end position="295"/>
    </location>
</feature>
<evidence type="ECO:0000313" key="4">
    <source>
        <dbReference type="Proteomes" id="UP001221413"/>
    </source>
</evidence>
<organism evidence="3 4">
    <name type="scientific">Drechslerella dactyloides</name>
    <name type="common">Nematode-trapping fungus</name>
    <name type="synonym">Arthrobotrys dactyloides</name>
    <dbReference type="NCBI Taxonomy" id="74499"/>
    <lineage>
        <taxon>Eukaryota</taxon>
        <taxon>Fungi</taxon>
        <taxon>Dikarya</taxon>
        <taxon>Ascomycota</taxon>
        <taxon>Pezizomycotina</taxon>
        <taxon>Orbiliomycetes</taxon>
        <taxon>Orbiliales</taxon>
        <taxon>Orbiliaceae</taxon>
        <taxon>Drechslerella</taxon>
    </lineage>
</organism>
<dbReference type="AlphaFoldDB" id="A0AAD6IQX1"/>
<name>A0AAD6IQX1_DREDA</name>
<keyword evidence="2" id="KW-0732">Signal</keyword>
<proteinExistence type="predicted"/>
<sequence>MLGFTNYLPILAVLSTSLIAPGAASPALLKRTGECEPFRMKGMETVPIPGALEDGGKAVLIEGWYLEGGKKCAEVVFSNCTKNTKDQALHIAFRGPNQIVALNDKHNDKWGKELDSKIKPLDSVYPRNAKGERKLSMLVTYGVDNNKPYYEITYFTFGSCLVPKDQKKKVVRFYKRPESIDNNINGRYLHFENKGVRHGKRHLSGTLLELDERLEVAKANVPVSDAPKKVWFRDCRFSASSVVPQAGSIMFSREMPVRGGSAGGKDDSYPWSSSYTVDPETTVDPSGKAFALHSS</sequence>
<reference evidence="3" key="1">
    <citation type="submission" date="2023-01" db="EMBL/GenBank/DDBJ databases">
        <title>The chitinases involved in constricting ring structure development in the nematode-trapping fungus Drechslerella dactyloides.</title>
        <authorList>
            <person name="Wang R."/>
            <person name="Zhang L."/>
            <person name="Tang P."/>
            <person name="Li S."/>
            <person name="Liang L."/>
        </authorList>
    </citation>
    <scope>NUCLEOTIDE SEQUENCE</scope>
    <source>
        <strain evidence="3">YMF1.00031</strain>
    </source>
</reference>
<evidence type="ECO:0000256" key="2">
    <source>
        <dbReference type="SAM" id="SignalP"/>
    </source>
</evidence>
<keyword evidence="4" id="KW-1185">Reference proteome</keyword>
<dbReference type="Proteomes" id="UP001221413">
    <property type="component" value="Unassembled WGS sequence"/>
</dbReference>
<evidence type="ECO:0000256" key="1">
    <source>
        <dbReference type="SAM" id="MobiDB-lite"/>
    </source>
</evidence>